<organism evidence="1">
    <name type="scientific">viral metagenome</name>
    <dbReference type="NCBI Taxonomy" id="1070528"/>
    <lineage>
        <taxon>unclassified sequences</taxon>
        <taxon>metagenomes</taxon>
        <taxon>organismal metagenomes</taxon>
    </lineage>
</organism>
<protein>
    <submittedName>
        <fullName evidence="1">Uncharacterized protein</fullName>
    </submittedName>
</protein>
<evidence type="ECO:0000313" key="1">
    <source>
        <dbReference type="EMBL" id="QJA60969.1"/>
    </source>
</evidence>
<sequence length="128" mass="14856">MSSDQERPKRCRVCGELKPAEEFYFNNRILKWRRNICRDCDNEEKANTWRRTVETEGRMGRKELAFALKTPMPWPREIEPPDCGCGVHRCESCGPELIELCQARVAAVLPVACEFMDGFDMLKLELMA</sequence>
<proteinExistence type="predicted"/>
<dbReference type="EMBL" id="MT141427">
    <property type="protein sequence ID" value="QJA60969.1"/>
    <property type="molecule type" value="Genomic_DNA"/>
</dbReference>
<name>A0A6M3ITA3_9ZZZZ</name>
<accession>A0A6M3ITA3</accession>
<dbReference type="AlphaFoldDB" id="A0A6M3ITA3"/>
<reference evidence="1" key="1">
    <citation type="submission" date="2020-03" db="EMBL/GenBank/DDBJ databases">
        <title>The deep terrestrial virosphere.</title>
        <authorList>
            <person name="Holmfeldt K."/>
            <person name="Nilsson E."/>
            <person name="Simone D."/>
            <person name="Lopez-Fernandez M."/>
            <person name="Wu X."/>
            <person name="de Brujin I."/>
            <person name="Lundin D."/>
            <person name="Andersson A."/>
            <person name="Bertilsson S."/>
            <person name="Dopson M."/>
        </authorList>
    </citation>
    <scope>NUCLEOTIDE SEQUENCE</scope>
    <source>
        <strain evidence="1">MM415B01011</strain>
    </source>
</reference>
<gene>
    <name evidence="1" type="ORF">MM415B01011_0004</name>
</gene>